<dbReference type="SUPFAM" id="SSF81296">
    <property type="entry name" value="E set domains"/>
    <property type="match status" value="3"/>
</dbReference>
<feature type="signal peptide" evidence="4">
    <location>
        <begin position="1"/>
        <end position="19"/>
    </location>
</feature>
<dbReference type="InterPro" id="IPR014756">
    <property type="entry name" value="Ig_E-set"/>
</dbReference>
<dbReference type="InterPro" id="IPR013783">
    <property type="entry name" value="Ig-like_fold"/>
</dbReference>
<dbReference type="EMBL" id="AJWJ01000056">
    <property type="protein sequence ID" value="KAF2076582.1"/>
    <property type="molecule type" value="Genomic_DNA"/>
</dbReference>
<evidence type="ECO:0000256" key="2">
    <source>
        <dbReference type="ARBA" id="ARBA00023180"/>
    </source>
</evidence>
<name>A0A8J4Q0Q5_9MYCE</name>
<evidence type="ECO:0000259" key="5">
    <source>
        <dbReference type="Pfam" id="PF01833"/>
    </source>
</evidence>
<feature type="chain" id="PRO_5035295902" description="IPT/TIG domain-containing protein" evidence="4">
    <location>
        <begin position="20"/>
        <end position="851"/>
    </location>
</feature>
<dbReference type="Proteomes" id="UP000695562">
    <property type="component" value="Unassembled WGS sequence"/>
</dbReference>
<feature type="domain" description="IPT/TIG" evidence="5">
    <location>
        <begin position="703"/>
        <end position="785"/>
    </location>
</feature>
<keyword evidence="7" id="KW-1185">Reference proteome</keyword>
<dbReference type="PANTHER" id="PTHR31341">
    <property type="entry name" value="IPT/TIG DOMAIN-CONTAINING PROTEIN-RELATED-RELATED"/>
    <property type="match status" value="1"/>
</dbReference>
<organism evidence="6 7">
    <name type="scientific">Polysphondylium violaceum</name>
    <dbReference type="NCBI Taxonomy" id="133409"/>
    <lineage>
        <taxon>Eukaryota</taxon>
        <taxon>Amoebozoa</taxon>
        <taxon>Evosea</taxon>
        <taxon>Eumycetozoa</taxon>
        <taxon>Dictyostelia</taxon>
        <taxon>Dictyosteliales</taxon>
        <taxon>Dictyosteliaceae</taxon>
        <taxon>Polysphondylium</taxon>
    </lineage>
</organism>
<dbReference type="CDD" id="cd00603">
    <property type="entry name" value="IPT_PCSR"/>
    <property type="match status" value="1"/>
</dbReference>
<evidence type="ECO:0000256" key="4">
    <source>
        <dbReference type="SAM" id="SignalP"/>
    </source>
</evidence>
<keyword evidence="3" id="KW-0812">Transmembrane</keyword>
<dbReference type="InterPro" id="IPR002909">
    <property type="entry name" value="IPT_dom"/>
</dbReference>
<dbReference type="AlphaFoldDB" id="A0A8J4Q0Q5"/>
<feature type="domain" description="IPT/TIG" evidence="5">
    <location>
        <begin position="540"/>
        <end position="609"/>
    </location>
</feature>
<keyword evidence="3" id="KW-0472">Membrane</keyword>
<evidence type="ECO:0000256" key="1">
    <source>
        <dbReference type="ARBA" id="ARBA00022729"/>
    </source>
</evidence>
<accession>A0A8J4Q0Q5</accession>
<feature type="domain" description="IPT/TIG" evidence="5">
    <location>
        <begin position="280"/>
        <end position="362"/>
    </location>
</feature>
<gene>
    <name evidence="6" type="ORF">CYY_002133</name>
</gene>
<feature type="domain" description="IPT/TIG" evidence="5">
    <location>
        <begin position="625"/>
        <end position="698"/>
    </location>
</feature>
<feature type="transmembrane region" description="Helical" evidence="3">
    <location>
        <begin position="808"/>
        <end position="831"/>
    </location>
</feature>
<comment type="caution">
    <text evidence="6">The sequence shown here is derived from an EMBL/GenBank/DDBJ whole genome shotgun (WGS) entry which is preliminary data.</text>
</comment>
<sequence length="851" mass="93703">MKLLFNIIILFLFFPFIFSQGFNPPEAARSEEPGVLYLTNKPYNLTFRYDGVDVTLDPIRIDPGNISVFDFNNYYKKWQYSKLSVPYQDRVDNIVLQNQTEIISDYTLMSLGPVKSPKTSGERIIAPSKFFMMGIGNRTYVDYVRGDNFNPNYKSIKTGPVEYNDFKEIFIDFPESCGSFSLLYDYFGKSMNMTYANPLITKSLVNNNQVTLDGDNFYNTSSKITISINGGSNIPTTSIISVSHQRLVFNNVFTNSQYYKLNISVCGISSIYNLPVPSILSSITSTSNKGGIVTLVGTKINFTNTNGSSTDVKVTIGGKQCTNVNKVQDGTKLTCIAPQGNTDNIDTIVYIDGIPSNPIKFNFIPSIISGVSQDHNQFEFVGDSFGNIKDTKVLINGFECPVISISSSMDRIKVSAPKTIPNASKVQIKIGTKLSNIFEFNVTPVIESISKPSTNGSTITINGYYLYFNKPNSADLYQASLTNTDSSDMVFSCSNFRNYNDKGDSFVCDLNGKGVGINRNVTITIDNRSAIYPVLTFAPPVITSVYQSDSIGYVNGWNFGIYAQYLQVIIQGKQFKVDKVNHTEIQFNIPIESKLGLISVIVGGQESNQGYLNLTPLLNGHGNITTQGGSLIIYGSYFSPFAKYKVVIGENECTNAFLIDKQDYSKIQCTIPSGTGANKNISVTMDDKEIRNPTQFKFSYDLPSVSSVTSVGLNGGNITIQGTSFGTPVKVSIGDRVCANAEESNFNLITCSIDPFASIDQVPTTSQTLRVEVDSLVGEYTDFKYEIPGASSETTSENEETKKKSKTWLVPTILLPVLALVGASVAGGFYLKKRNDKLKQQNGVKDVSYQP</sequence>
<proteinExistence type="predicted"/>
<protein>
    <recommendedName>
        <fullName evidence="5">IPT/TIG domain-containing protein</fullName>
    </recommendedName>
</protein>
<evidence type="ECO:0000313" key="6">
    <source>
        <dbReference type="EMBL" id="KAF2076582.1"/>
    </source>
</evidence>
<dbReference type="InterPro" id="IPR052014">
    <property type="entry name" value="Dictyostelium_Tiger"/>
</dbReference>
<reference evidence="6" key="1">
    <citation type="submission" date="2020-01" db="EMBL/GenBank/DDBJ databases">
        <title>Development of genomics and gene disruption for Polysphondylium violaceum indicates a role for the polyketide synthase stlB in stalk morphogenesis.</title>
        <authorList>
            <person name="Narita B."/>
            <person name="Kawabe Y."/>
            <person name="Kin K."/>
            <person name="Saito T."/>
            <person name="Gibbs R."/>
            <person name="Kuspa A."/>
            <person name="Muzny D."/>
            <person name="Queller D."/>
            <person name="Richards S."/>
            <person name="Strassman J."/>
            <person name="Sucgang R."/>
            <person name="Worley K."/>
            <person name="Schaap P."/>
        </authorList>
    </citation>
    <scope>NUCLEOTIDE SEQUENCE</scope>
    <source>
        <strain evidence="6">QSvi11</strain>
    </source>
</reference>
<keyword evidence="1 4" id="KW-0732">Signal</keyword>
<dbReference type="Pfam" id="PF01833">
    <property type="entry name" value="TIG"/>
    <property type="match status" value="4"/>
</dbReference>
<dbReference type="Gene3D" id="2.60.40.10">
    <property type="entry name" value="Immunoglobulins"/>
    <property type="match status" value="2"/>
</dbReference>
<dbReference type="OrthoDB" id="20300at2759"/>
<evidence type="ECO:0000256" key="3">
    <source>
        <dbReference type="SAM" id="Phobius"/>
    </source>
</evidence>
<keyword evidence="2" id="KW-0325">Glycoprotein</keyword>
<evidence type="ECO:0000313" key="7">
    <source>
        <dbReference type="Proteomes" id="UP000695562"/>
    </source>
</evidence>
<keyword evidence="3" id="KW-1133">Transmembrane helix</keyword>